<dbReference type="Proteomes" id="UP001501237">
    <property type="component" value="Unassembled WGS sequence"/>
</dbReference>
<dbReference type="PANTHER" id="PTHR30055:SF234">
    <property type="entry name" value="HTH-TYPE TRANSCRIPTIONAL REGULATOR BETI"/>
    <property type="match status" value="1"/>
</dbReference>
<evidence type="ECO:0000313" key="6">
    <source>
        <dbReference type="EMBL" id="GAA3222420.1"/>
    </source>
</evidence>
<dbReference type="EMBL" id="BAAAUV010000012">
    <property type="protein sequence ID" value="GAA3222420.1"/>
    <property type="molecule type" value="Genomic_DNA"/>
</dbReference>
<dbReference type="SUPFAM" id="SSF46689">
    <property type="entry name" value="Homeodomain-like"/>
    <property type="match status" value="1"/>
</dbReference>
<keyword evidence="1" id="KW-0805">Transcription regulation</keyword>
<dbReference type="RefSeq" id="WP_344832251.1">
    <property type="nucleotide sequence ID" value="NZ_BAAAUV010000012.1"/>
</dbReference>
<dbReference type="InterPro" id="IPR036271">
    <property type="entry name" value="Tet_transcr_reg_TetR-rel_C_sf"/>
</dbReference>
<sequence length="206" mass="21803">MAVGSVRALRVRDRNRLSILDAAREVLTADPDASMDDIAAEAGMVRRTVYSHFPTRLDLIEGLVRAGAEEFIADLGEPDVTTDDPATELATMVLRTWGAARRFAPVIELARRGAEDALQASMEPFTSIVAQLIDNGQRQGVFSNDLDPGVLSKVLAGSALTFLSASSEGHWSGHSGDVALTCLLLLGTPTGTAHAALAQATIHQLA</sequence>
<dbReference type="InterPro" id="IPR001647">
    <property type="entry name" value="HTH_TetR"/>
</dbReference>
<evidence type="ECO:0000256" key="4">
    <source>
        <dbReference type="PROSITE-ProRule" id="PRU00335"/>
    </source>
</evidence>
<organism evidence="6 7">
    <name type="scientific">Actinocorallia longicatena</name>
    <dbReference type="NCBI Taxonomy" id="111803"/>
    <lineage>
        <taxon>Bacteria</taxon>
        <taxon>Bacillati</taxon>
        <taxon>Actinomycetota</taxon>
        <taxon>Actinomycetes</taxon>
        <taxon>Streptosporangiales</taxon>
        <taxon>Thermomonosporaceae</taxon>
        <taxon>Actinocorallia</taxon>
    </lineage>
</organism>
<keyword evidence="7" id="KW-1185">Reference proteome</keyword>
<comment type="caution">
    <text evidence="6">The sequence shown here is derived from an EMBL/GenBank/DDBJ whole genome shotgun (WGS) entry which is preliminary data.</text>
</comment>
<accession>A0ABP6QET7</accession>
<protein>
    <recommendedName>
        <fullName evidence="5">HTH tetR-type domain-containing protein</fullName>
    </recommendedName>
</protein>
<dbReference type="PANTHER" id="PTHR30055">
    <property type="entry name" value="HTH-TYPE TRANSCRIPTIONAL REGULATOR RUTR"/>
    <property type="match status" value="1"/>
</dbReference>
<keyword evidence="3" id="KW-0804">Transcription</keyword>
<dbReference type="InterPro" id="IPR050109">
    <property type="entry name" value="HTH-type_TetR-like_transc_reg"/>
</dbReference>
<reference evidence="7" key="1">
    <citation type="journal article" date="2019" name="Int. J. Syst. Evol. Microbiol.">
        <title>The Global Catalogue of Microorganisms (GCM) 10K type strain sequencing project: providing services to taxonomists for standard genome sequencing and annotation.</title>
        <authorList>
            <consortium name="The Broad Institute Genomics Platform"/>
            <consortium name="The Broad Institute Genome Sequencing Center for Infectious Disease"/>
            <person name="Wu L."/>
            <person name="Ma J."/>
        </authorList>
    </citation>
    <scope>NUCLEOTIDE SEQUENCE [LARGE SCALE GENOMIC DNA]</scope>
    <source>
        <strain evidence="7">JCM 9377</strain>
    </source>
</reference>
<feature type="domain" description="HTH tetR-type" evidence="5">
    <location>
        <begin position="13"/>
        <end position="71"/>
    </location>
</feature>
<dbReference type="PROSITE" id="PS50977">
    <property type="entry name" value="HTH_TETR_2"/>
    <property type="match status" value="1"/>
</dbReference>
<name>A0ABP6QET7_9ACTN</name>
<evidence type="ECO:0000259" key="5">
    <source>
        <dbReference type="PROSITE" id="PS50977"/>
    </source>
</evidence>
<evidence type="ECO:0000256" key="3">
    <source>
        <dbReference type="ARBA" id="ARBA00023163"/>
    </source>
</evidence>
<gene>
    <name evidence="6" type="ORF">GCM10010468_48250</name>
</gene>
<feature type="DNA-binding region" description="H-T-H motif" evidence="4">
    <location>
        <begin position="34"/>
        <end position="53"/>
    </location>
</feature>
<proteinExistence type="predicted"/>
<evidence type="ECO:0000256" key="1">
    <source>
        <dbReference type="ARBA" id="ARBA00023015"/>
    </source>
</evidence>
<evidence type="ECO:0000256" key="2">
    <source>
        <dbReference type="ARBA" id="ARBA00023125"/>
    </source>
</evidence>
<dbReference type="Pfam" id="PF00440">
    <property type="entry name" value="TetR_N"/>
    <property type="match status" value="1"/>
</dbReference>
<dbReference type="Gene3D" id="1.10.357.10">
    <property type="entry name" value="Tetracycline Repressor, domain 2"/>
    <property type="match status" value="1"/>
</dbReference>
<keyword evidence="2 4" id="KW-0238">DNA-binding</keyword>
<dbReference type="SUPFAM" id="SSF48498">
    <property type="entry name" value="Tetracyclin repressor-like, C-terminal domain"/>
    <property type="match status" value="1"/>
</dbReference>
<evidence type="ECO:0000313" key="7">
    <source>
        <dbReference type="Proteomes" id="UP001501237"/>
    </source>
</evidence>
<dbReference type="InterPro" id="IPR009057">
    <property type="entry name" value="Homeodomain-like_sf"/>
</dbReference>